<dbReference type="InterPro" id="IPR015947">
    <property type="entry name" value="PUA-like_sf"/>
</dbReference>
<evidence type="ECO:0000256" key="2">
    <source>
        <dbReference type="ARBA" id="ARBA00023242"/>
    </source>
</evidence>
<dbReference type="EMBL" id="JAVRRA010024620">
    <property type="protein sequence ID" value="KAK5132025.1"/>
    <property type="molecule type" value="Genomic_DNA"/>
</dbReference>
<dbReference type="SUPFAM" id="SSF88697">
    <property type="entry name" value="PUA domain-like"/>
    <property type="match status" value="1"/>
</dbReference>
<proteinExistence type="predicted"/>
<feature type="compositionally biased region" description="Low complexity" evidence="3">
    <location>
        <begin position="329"/>
        <end position="343"/>
    </location>
</feature>
<organism evidence="5 6">
    <name type="scientific">Cryomyces antarcticus</name>
    <dbReference type="NCBI Taxonomy" id="329879"/>
    <lineage>
        <taxon>Eukaryota</taxon>
        <taxon>Fungi</taxon>
        <taxon>Dikarya</taxon>
        <taxon>Ascomycota</taxon>
        <taxon>Pezizomycotina</taxon>
        <taxon>Dothideomycetes</taxon>
        <taxon>Dothideomycetes incertae sedis</taxon>
        <taxon>Cryomyces</taxon>
    </lineage>
</organism>
<evidence type="ECO:0000256" key="3">
    <source>
        <dbReference type="SAM" id="MobiDB-lite"/>
    </source>
</evidence>
<evidence type="ECO:0000313" key="5">
    <source>
        <dbReference type="EMBL" id="KAK5132025.1"/>
    </source>
</evidence>
<evidence type="ECO:0000313" key="6">
    <source>
        <dbReference type="Proteomes" id="UP001357485"/>
    </source>
</evidence>
<accession>A0ABR0KUV9</accession>
<evidence type="ECO:0000256" key="1">
    <source>
        <dbReference type="ARBA" id="ARBA00004123"/>
    </source>
</evidence>
<gene>
    <name evidence="5" type="ORF">LTR16_000152</name>
</gene>
<comment type="subcellular location">
    <subcellularLocation>
        <location evidence="1">Nucleus</location>
    </subcellularLocation>
</comment>
<evidence type="ECO:0000259" key="4">
    <source>
        <dbReference type="Pfam" id="PF01878"/>
    </source>
</evidence>
<feature type="region of interest" description="Disordered" evidence="3">
    <location>
        <begin position="282"/>
        <end position="343"/>
    </location>
</feature>
<feature type="domain" description="EVE" evidence="4">
    <location>
        <begin position="118"/>
        <end position="276"/>
    </location>
</feature>
<dbReference type="InterPro" id="IPR052181">
    <property type="entry name" value="5hmC_binding"/>
</dbReference>
<dbReference type="Pfam" id="PF01878">
    <property type="entry name" value="EVE"/>
    <property type="match status" value="1"/>
</dbReference>
<dbReference type="CDD" id="cd21133">
    <property type="entry name" value="EVE"/>
    <property type="match status" value="1"/>
</dbReference>
<comment type="caution">
    <text evidence="5">The sequence shown here is derived from an EMBL/GenBank/DDBJ whole genome shotgun (WGS) entry which is preliminary data.</text>
</comment>
<dbReference type="Proteomes" id="UP001357485">
    <property type="component" value="Unassembled WGS sequence"/>
</dbReference>
<dbReference type="PANTHER" id="PTHR14087">
    <property type="entry name" value="THYMOCYTE NUCLEAR PROTEIN 1"/>
    <property type="match status" value="1"/>
</dbReference>
<dbReference type="InterPro" id="IPR047197">
    <property type="entry name" value="THYN1-like_EVE"/>
</dbReference>
<feature type="compositionally biased region" description="Polar residues" evidence="3">
    <location>
        <begin position="288"/>
        <end position="319"/>
    </location>
</feature>
<keyword evidence="6" id="KW-1185">Reference proteome</keyword>
<feature type="region of interest" description="Disordered" evidence="3">
    <location>
        <begin position="1"/>
        <end position="117"/>
    </location>
</feature>
<feature type="compositionally biased region" description="Low complexity" evidence="3">
    <location>
        <begin position="367"/>
        <end position="387"/>
    </location>
</feature>
<dbReference type="PANTHER" id="PTHR14087:SF7">
    <property type="entry name" value="THYMOCYTE NUCLEAR PROTEIN 1"/>
    <property type="match status" value="1"/>
</dbReference>
<feature type="compositionally biased region" description="Basic and acidic residues" evidence="3">
    <location>
        <begin position="355"/>
        <end position="365"/>
    </location>
</feature>
<feature type="region of interest" description="Disordered" evidence="3">
    <location>
        <begin position="355"/>
        <end position="430"/>
    </location>
</feature>
<keyword evidence="2" id="KW-0539">Nucleus</keyword>
<name>A0ABR0KUV9_9PEZI</name>
<feature type="compositionally biased region" description="Low complexity" evidence="3">
    <location>
        <begin position="91"/>
        <end position="105"/>
    </location>
</feature>
<dbReference type="InterPro" id="IPR002740">
    <property type="entry name" value="EVE_domain"/>
</dbReference>
<feature type="compositionally biased region" description="Polar residues" evidence="3">
    <location>
        <begin position="399"/>
        <end position="409"/>
    </location>
</feature>
<protein>
    <recommendedName>
        <fullName evidence="4">EVE domain-containing protein</fullName>
    </recommendedName>
</protein>
<reference evidence="5 6" key="1">
    <citation type="submission" date="2023-08" db="EMBL/GenBank/DDBJ databases">
        <title>Black Yeasts Isolated from many extreme environments.</title>
        <authorList>
            <person name="Coleine C."/>
            <person name="Stajich J.E."/>
            <person name="Selbmann L."/>
        </authorList>
    </citation>
    <scope>NUCLEOTIDE SEQUENCE [LARGE SCALE GENOMIC DNA]</scope>
    <source>
        <strain evidence="5 6">CCFEE 536</strain>
    </source>
</reference>
<dbReference type="Gene3D" id="3.10.590.10">
    <property type="entry name" value="ph1033 like domains"/>
    <property type="match status" value="1"/>
</dbReference>
<sequence>MAPRKRKQTAGDSPETDEIVSTMATRSGRVISTTAASRPCRPAAPTTAVPATKKTKTATDAATNSCPTAKDPSTAPKARGRPAKTAGPDLSTTTTSSAAPDAASTRNSGTAAAAGGPAHWLMKAESESRNNKGVNTAYTIDDLKAKMGPEQWEGVRNFMARDNLQAMKKGDLAFFYASNGKDPGIVGTMEIVEEATPDETAFDASSHYYAKRSTRETPVWFVVKVAFRSKFKTPIILRDLKRNASPGGPLEGLETVYQPRLSVSKITPGQWNYIINNLAEEDEDQDGTKGSTNMNSESKSSTMDVAATGTNTVTSNRTPATGVPVIPNGGVVTTTESSSSVSKAAEGVVGEIADASHKAPSKDTSHASSKAPSAKAATTEAAPSNAALGTGLLAPPRASSRTRSVTPGATSKAGATAQGPIVEETGEDEL</sequence>
<feature type="compositionally biased region" description="Low complexity" evidence="3">
    <location>
        <begin position="33"/>
        <end position="63"/>
    </location>
</feature>